<organism evidence="1 2">
    <name type="scientific">Klebsiella phage May</name>
    <dbReference type="NCBI Taxonomy" id="2054272"/>
    <lineage>
        <taxon>Viruses</taxon>
        <taxon>Duplodnaviria</taxon>
        <taxon>Heunggongvirae</taxon>
        <taxon>Uroviricota</taxon>
        <taxon>Caudoviricetes</taxon>
        <taxon>Pantevenvirales</taxon>
        <taxon>Ackermannviridae</taxon>
        <taxon>Taipeivirus</taxon>
        <taxon>Taipeivirus may</taxon>
    </lineage>
</organism>
<keyword evidence="2" id="KW-1185">Reference proteome</keyword>
<proteinExistence type="predicted"/>
<name>A0A2H5BNS3_9CAUD</name>
<dbReference type="Pfam" id="PF24233">
    <property type="entry name" value="DUF7446"/>
    <property type="match status" value="1"/>
</dbReference>
<reference evidence="1 2" key="2">
    <citation type="journal article" date="2019" name="Microbiol. Resour. Announc.">
        <title>Complete Genome Sequence of Klebsiella pneumoniae Myophage May.</title>
        <authorList>
            <person name="Nguyen K.T."/>
            <person name="Bonasera R."/>
            <person name="Benson G."/>
            <person name="Hernandez-Morales A.C."/>
            <person name="Gill J.J."/>
            <person name="Liu M."/>
        </authorList>
    </citation>
    <scope>NUCLEOTIDE SEQUENCE [LARGE SCALE GENOMIC DNA]</scope>
</reference>
<sequence>MRIKKIGASPLTGTIFSGTLETNTSMWVGDKIDVTDDCVAATAEHMRHIKKDYCYKTPDGKYLVLSAEVHDALPDRFK</sequence>
<evidence type="ECO:0000313" key="2">
    <source>
        <dbReference type="Proteomes" id="UP000241345"/>
    </source>
</evidence>
<dbReference type="EMBL" id="MG428991">
    <property type="protein sequence ID" value="AUG87989.1"/>
    <property type="molecule type" value="Genomic_DNA"/>
</dbReference>
<protein>
    <submittedName>
        <fullName evidence="1">Uncharacterized protein</fullName>
    </submittedName>
</protein>
<reference evidence="2" key="1">
    <citation type="submission" date="2017-11" db="EMBL/GenBank/DDBJ databases">
        <title>Complete Genome of Klebsiella pneumoniae Myophage May.</title>
        <authorList>
            <person name="Nguyen K."/>
            <person name="Bonasera R."/>
            <person name="Gill J.J."/>
            <person name="Liu M."/>
        </authorList>
    </citation>
    <scope>NUCLEOTIDE SEQUENCE [LARGE SCALE GENOMIC DNA]</scope>
</reference>
<gene>
    <name evidence="1" type="ORF">CPT_May_075</name>
</gene>
<accession>A0A2H5BNS3</accession>
<dbReference type="InterPro" id="IPR055869">
    <property type="entry name" value="DUF7446"/>
</dbReference>
<evidence type="ECO:0000313" key="1">
    <source>
        <dbReference type="EMBL" id="AUG87989.1"/>
    </source>
</evidence>
<dbReference type="Proteomes" id="UP000241345">
    <property type="component" value="Segment"/>
</dbReference>